<feature type="transmembrane region" description="Helical" evidence="13">
    <location>
        <begin position="71"/>
        <end position="91"/>
    </location>
</feature>
<dbReference type="InterPro" id="IPR038377">
    <property type="entry name" value="Na/Glc_symporter_sf"/>
</dbReference>
<dbReference type="CDD" id="cd10322">
    <property type="entry name" value="SLC5sbd"/>
    <property type="match status" value="1"/>
</dbReference>
<sequence>MNSFLLLLIAYAIVGTLIALYARKFGIRDDADYFIAGRNVSGLISALTYAATTYSAFMMVGLVGLSYATGVGAQAFELFYLVGTLMLLSYYAPKLWKLSRDVNAVSPAELLGHRFGKETAVAVSIICLIALIPYTSVQLIGVSLILEKLSGIDYLIAVVISAVLVSLWALIGGLRGVAWTDAVQGVIMLTAAFVAIFYVFNMNPSFFEDAPMLGELLVVPNRMWTPLKFISLTVPWFFFALTNPQVLQRTFIPRDGKALKRMVVYFGIFGLIYTVIVTLLGLLLKVMTIKGIFPAIQDRDMVTPTLLSLMPSHLSLLVTLSIFAAAITTANSIILSLSSMVARDIAKGKRFVGQISIVILTVFVALFALMRPSYIVELSVMSSTLLLSILPLLFATFHTNYTKGLEAVTIAFAVAVLLSYLKNPLTPVITLIVGMVVLIARNKLCC</sequence>
<keyword evidence="4" id="KW-1003">Cell membrane</keyword>
<protein>
    <submittedName>
        <fullName evidence="14">Sodium:solute symporter family protein</fullName>
    </submittedName>
</protein>
<dbReference type="GO" id="GO:0005886">
    <property type="term" value="C:plasma membrane"/>
    <property type="evidence" value="ECO:0007669"/>
    <property type="project" value="UniProtKB-SubCell"/>
</dbReference>
<comment type="subcellular location">
    <subcellularLocation>
        <location evidence="1">Cell membrane</location>
        <topology evidence="1">Multi-pass membrane protein</topology>
    </subcellularLocation>
</comment>
<reference evidence="14" key="1">
    <citation type="journal article" date="2020" name="mSystems">
        <title>Genome- and Community-Level Interaction Insights into Carbon Utilization and Element Cycling Functions of Hydrothermarchaeota in Hydrothermal Sediment.</title>
        <authorList>
            <person name="Zhou Z."/>
            <person name="Liu Y."/>
            <person name="Xu W."/>
            <person name="Pan J."/>
            <person name="Luo Z.H."/>
            <person name="Li M."/>
        </authorList>
    </citation>
    <scope>NUCLEOTIDE SEQUENCE [LARGE SCALE GENOMIC DNA]</scope>
    <source>
        <strain evidence="14">SpSt-97</strain>
    </source>
</reference>
<evidence type="ECO:0000256" key="3">
    <source>
        <dbReference type="ARBA" id="ARBA00022448"/>
    </source>
</evidence>
<evidence type="ECO:0000256" key="6">
    <source>
        <dbReference type="ARBA" id="ARBA00022847"/>
    </source>
</evidence>
<feature type="transmembrane region" description="Helical" evidence="13">
    <location>
        <begin position="404"/>
        <end position="421"/>
    </location>
</feature>
<feature type="transmembrane region" description="Helical" evidence="13">
    <location>
        <begin position="375"/>
        <end position="397"/>
    </location>
</feature>
<dbReference type="PROSITE" id="PS50283">
    <property type="entry name" value="NA_SOLUT_SYMP_3"/>
    <property type="match status" value="1"/>
</dbReference>
<dbReference type="InterPro" id="IPR050277">
    <property type="entry name" value="Sodium:Solute_Symporter"/>
</dbReference>
<dbReference type="GO" id="GO:0015293">
    <property type="term" value="F:symporter activity"/>
    <property type="evidence" value="ECO:0007669"/>
    <property type="project" value="UniProtKB-KW"/>
</dbReference>
<feature type="transmembrane region" description="Helical" evidence="13">
    <location>
        <begin position="43"/>
        <end position="65"/>
    </location>
</feature>
<keyword evidence="9" id="KW-0406">Ion transport</keyword>
<dbReference type="Gene3D" id="1.20.1730.10">
    <property type="entry name" value="Sodium/glucose cotransporter"/>
    <property type="match status" value="1"/>
</dbReference>
<evidence type="ECO:0000256" key="9">
    <source>
        <dbReference type="ARBA" id="ARBA00023065"/>
    </source>
</evidence>
<dbReference type="InterPro" id="IPR001734">
    <property type="entry name" value="Na/solute_symporter"/>
</dbReference>
<dbReference type="EMBL" id="DTPI01000008">
    <property type="protein sequence ID" value="HGE65768.1"/>
    <property type="molecule type" value="Genomic_DNA"/>
</dbReference>
<dbReference type="PANTHER" id="PTHR48086">
    <property type="entry name" value="SODIUM/PROLINE SYMPORTER-RELATED"/>
    <property type="match status" value="1"/>
</dbReference>
<evidence type="ECO:0000256" key="11">
    <source>
        <dbReference type="ARBA" id="ARBA00023201"/>
    </source>
</evidence>
<dbReference type="AlphaFoldDB" id="A0A7C3UGN7"/>
<evidence type="ECO:0000256" key="1">
    <source>
        <dbReference type="ARBA" id="ARBA00004651"/>
    </source>
</evidence>
<dbReference type="Pfam" id="PF00474">
    <property type="entry name" value="SSF"/>
    <property type="match status" value="1"/>
</dbReference>
<feature type="transmembrane region" description="Helical" evidence="13">
    <location>
        <begin position="262"/>
        <end position="284"/>
    </location>
</feature>
<feature type="transmembrane region" description="Helical" evidence="13">
    <location>
        <begin position="183"/>
        <end position="203"/>
    </location>
</feature>
<keyword evidence="10 13" id="KW-0472">Membrane</keyword>
<evidence type="ECO:0000256" key="8">
    <source>
        <dbReference type="ARBA" id="ARBA00023053"/>
    </source>
</evidence>
<evidence type="ECO:0000256" key="12">
    <source>
        <dbReference type="RuleBase" id="RU362091"/>
    </source>
</evidence>
<evidence type="ECO:0000256" key="4">
    <source>
        <dbReference type="ARBA" id="ARBA00022475"/>
    </source>
</evidence>
<feature type="transmembrane region" description="Helical" evidence="13">
    <location>
        <begin position="351"/>
        <end position="369"/>
    </location>
</feature>
<name>A0A7C3UGN7_9EURY</name>
<evidence type="ECO:0000256" key="7">
    <source>
        <dbReference type="ARBA" id="ARBA00022989"/>
    </source>
</evidence>
<keyword evidence="5 13" id="KW-0812">Transmembrane</keyword>
<feature type="transmembrane region" description="Helical" evidence="13">
    <location>
        <begin position="314"/>
        <end position="339"/>
    </location>
</feature>
<evidence type="ECO:0000256" key="13">
    <source>
        <dbReference type="SAM" id="Phobius"/>
    </source>
</evidence>
<evidence type="ECO:0000313" key="14">
    <source>
        <dbReference type="EMBL" id="HGE65768.1"/>
    </source>
</evidence>
<feature type="transmembrane region" description="Helical" evidence="13">
    <location>
        <begin position="120"/>
        <end position="146"/>
    </location>
</feature>
<feature type="transmembrane region" description="Helical" evidence="13">
    <location>
        <begin position="6"/>
        <end position="22"/>
    </location>
</feature>
<evidence type="ECO:0000256" key="10">
    <source>
        <dbReference type="ARBA" id="ARBA00023136"/>
    </source>
</evidence>
<feature type="transmembrane region" description="Helical" evidence="13">
    <location>
        <begin position="152"/>
        <end position="171"/>
    </location>
</feature>
<dbReference type="PANTHER" id="PTHR48086:SF3">
    <property type="entry name" value="SODIUM_PROLINE SYMPORTER"/>
    <property type="match status" value="1"/>
</dbReference>
<feature type="transmembrane region" description="Helical" evidence="13">
    <location>
        <begin position="427"/>
        <end position="444"/>
    </location>
</feature>
<accession>A0A7C3UGN7</accession>
<gene>
    <name evidence="14" type="ORF">ENX77_01355</name>
</gene>
<evidence type="ECO:0000256" key="2">
    <source>
        <dbReference type="ARBA" id="ARBA00006434"/>
    </source>
</evidence>
<comment type="caution">
    <text evidence="14">The sequence shown here is derived from an EMBL/GenBank/DDBJ whole genome shotgun (WGS) entry which is preliminary data.</text>
</comment>
<keyword evidence="3" id="KW-0813">Transport</keyword>
<proteinExistence type="inferred from homology"/>
<organism evidence="14">
    <name type="scientific">Geoglobus ahangari</name>
    <dbReference type="NCBI Taxonomy" id="113653"/>
    <lineage>
        <taxon>Archaea</taxon>
        <taxon>Methanobacteriati</taxon>
        <taxon>Methanobacteriota</taxon>
        <taxon>Archaeoglobi</taxon>
        <taxon>Archaeoglobales</taxon>
        <taxon>Archaeoglobaceae</taxon>
        <taxon>Geoglobus</taxon>
    </lineage>
</organism>
<keyword evidence="6" id="KW-0769">Symport</keyword>
<evidence type="ECO:0000256" key="5">
    <source>
        <dbReference type="ARBA" id="ARBA00022692"/>
    </source>
</evidence>
<dbReference type="GO" id="GO:0006814">
    <property type="term" value="P:sodium ion transport"/>
    <property type="evidence" value="ECO:0007669"/>
    <property type="project" value="UniProtKB-KW"/>
</dbReference>
<keyword evidence="11" id="KW-0739">Sodium transport</keyword>
<keyword evidence="7 13" id="KW-1133">Transmembrane helix</keyword>
<keyword evidence="8" id="KW-0915">Sodium</keyword>
<feature type="transmembrane region" description="Helical" evidence="13">
    <location>
        <begin position="223"/>
        <end position="241"/>
    </location>
</feature>
<comment type="similarity">
    <text evidence="2 12">Belongs to the sodium:solute symporter (SSF) (TC 2.A.21) family.</text>
</comment>